<dbReference type="SUPFAM" id="SSF55120">
    <property type="entry name" value="Pseudouridine synthase"/>
    <property type="match status" value="1"/>
</dbReference>
<dbReference type="InterPro" id="IPR011760">
    <property type="entry name" value="PsdUridine_synth_TruD_insert"/>
</dbReference>
<dbReference type="Gene3D" id="1.10.1510.30">
    <property type="match status" value="1"/>
</dbReference>
<reference evidence="3 4" key="1">
    <citation type="journal article" date="2017" name="Mol. Biol. Evol.">
        <title>The 4-celled Tetrabaena socialis nuclear genome reveals the essential components for genetic control of cell number at the origin of multicellularity in the volvocine lineage.</title>
        <authorList>
            <person name="Featherston J."/>
            <person name="Arakaki Y."/>
            <person name="Hanschen E.R."/>
            <person name="Ferris P.J."/>
            <person name="Michod R.E."/>
            <person name="Olson B.J.S.C."/>
            <person name="Nozaki H."/>
            <person name="Durand P.M."/>
        </authorList>
    </citation>
    <scope>NUCLEOTIDE SEQUENCE [LARGE SCALE GENOMIC DNA]</scope>
    <source>
        <strain evidence="3 4">NIES-571</strain>
    </source>
</reference>
<comment type="similarity">
    <text evidence="1">Belongs to the pseudouridine synthase TruD family.</text>
</comment>
<dbReference type="GO" id="GO:0003723">
    <property type="term" value="F:RNA binding"/>
    <property type="evidence" value="ECO:0007669"/>
    <property type="project" value="InterPro"/>
</dbReference>
<accession>A0A2J8AI35</accession>
<dbReference type="Pfam" id="PF01142">
    <property type="entry name" value="TruD"/>
    <property type="match status" value="1"/>
</dbReference>
<feature type="domain" description="TRUD" evidence="2">
    <location>
        <begin position="31"/>
        <end position="132"/>
    </location>
</feature>
<organism evidence="3 4">
    <name type="scientific">Tetrabaena socialis</name>
    <dbReference type="NCBI Taxonomy" id="47790"/>
    <lineage>
        <taxon>Eukaryota</taxon>
        <taxon>Viridiplantae</taxon>
        <taxon>Chlorophyta</taxon>
        <taxon>core chlorophytes</taxon>
        <taxon>Chlorophyceae</taxon>
        <taxon>CS clade</taxon>
        <taxon>Chlamydomonadales</taxon>
        <taxon>Tetrabaenaceae</taxon>
        <taxon>Tetrabaena</taxon>
    </lineage>
</organism>
<dbReference type="InterPro" id="IPR001656">
    <property type="entry name" value="PsdUridine_synth_TruD"/>
</dbReference>
<evidence type="ECO:0000313" key="3">
    <source>
        <dbReference type="EMBL" id="PNH12179.1"/>
    </source>
</evidence>
<dbReference type="InterPro" id="IPR020103">
    <property type="entry name" value="PsdUridine_synth_cat_dom_sf"/>
</dbReference>
<dbReference type="GO" id="GO:0001522">
    <property type="term" value="P:pseudouridine synthesis"/>
    <property type="evidence" value="ECO:0007669"/>
    <property type="project" value="InterPro"/>
</dbReference>
<protein>
    <submittedName>
        <fullName evidence="3">Multisubstrate pseudouridine synthase 7</fullName>
    </submittedName>
</protein>
<proteinExistence type="inferred from homology"/>
<name>A0A2J8AI35_9CHLO</name>
<keyword evidence="4" id="KW-1185">Reference proteome</keyword>
<dbReference type="OrthoDB" id="447290at2759"/>
<dbReference type="PROSITE" id="PS50984">
    <property type="entry name" value="TRUD"/>
    <property type="match status" value="1"/>
</dbReference>
<comment type="caution">
    <text evidence="3">The sequence shown here is derived from an EMBL/GenBank/DDBJ whole genome shotgun (WGS) entry which is preliminary data.</text>
</comment>
<dbReference type="Proteomes" id="UP000236333">
    <property type="component" value="Unassembled WGS sequence"/>
</dbReference>
<gene>
    <name evidence="3" type="ORF">TSOC_000876</name>
</gene>
<dbReference type="AlphaFoldDB" id="A0A2J8AI35"/>
<dbReference type="PANTHER" id="PTHR13326">
    <property type="entry name" value="TRNA PSEUDOURIDINE SYNTHASE D"/>
    <property type="match status" value="1"/>
</dbReference>
<dbReference type="GO" id="GO:0009982">
    <property type="term" value="F:pseudouridine synthase activity"/>
    <property type="evidence" value="ECO:0007669"/>
    <property type="project" value="InterPro"/>
</dbReference>
<evidence type="ECO:0000259" key="2">
    <source>
        <dbReference type="PROSITE" id="PS50984"/>
    </source>
</evidence>
<dbReference type="GO" id="GO:0005634">
    <property type="term" value="C:nucleus"/>
    <property type="evidence" value="ECO:0007669"/>
    <property type="project" value="TreeGrafter"/>
</dbReference>
<dbReference type="EMBL" id="PGGS01000013">
    <property type="protein sequence ID" value="PNH12179.1"/>
    <property type="molecule type" value="Genomic_DNA"/>
</dbReference>
<dbReference type="PANTHER" id="PTHR13326:SF21">
    <property type="entry name" value="PSEUDOURIDYLATE SYNTHASE PUS7L"/>
    <property type="match status" value="1"/>
</dbReference>
<sequence length="132" mass="13364">MQAGESEQAASTLRPLQAHVAAACESVGRRGFLNYFGLQRFGSGGAPTHVVGRALLSGDYERAARLVLRGRPDERPDIAAARRLFTEGGDARVGAGRAATAGGLGVSGGAYGLSALESAPAPMAGQQALGLS</sequence>
<evidence type="ECO:0000313" key="4">
    <source>
        <dbReference type="Proteomes" id="UP000236333"/>
    </source>
</evidence>
<evidence type="ECO:0000256" key="1">
    <source>
        <dbReference type="ARBA" id="ARBA00007953"/>
    </source>
</evidence>